<comment type="caution">
    <text evidence="1">The sequence shown here is derived from an EMBL/GenBank/DDBJ whole genome shotgun (WGS) entry which is preliminary data.</text>
</comment>
<sequence>MKKYANLLGAKTIIKDQSLMRHEEIRKQIRILPELEALIPPMQPAEFSQLEENIRKEGCREALLVWETTENMLGNSSDATPIYVLIDGHNRFSICQRHGIDFKIHLTSFASLADVRFYMIDNQLGRRNLTPEQASYLRGLRYLSEKQEKGKYDRQDRKGQNVLYNDSLSVEYKGQNDPYADSVSLTDKGQNVLYAESEGGSTSEKLAQRFNVSEKTIKRDAEFAKGLSRLAPELRTSILSGRAKVNKASIQQLSRLHQPQQPLETLQELSALVSKEPQQPKPEAVPAKAESDQSEIAMLKKYLGELTRKLDREATNLTDVCDEIIRCSKQLKALLKSRPS</sequence>
<proteinExistence type="predicted"/>
<reference evidence="1 2" key="1">
    <citation type="submission" date="2018-06" db="EMBL/GenBank/DDBJ databases">
        <title>Genomic Encyclopedia of Archaeal and Bacterial Type Strains, Phase II (KMG-II): from individual species to whole genera.</title>
        <authorList>
            <person name="Goeker M."/>
        </authorList>
    </citation>
    <scope>NUCLEOTIDE SEQUENCE [LARGE SCALE GENOMIC DNA]</scope>
    <source>
        <strain evidence="1 2">DSM 21851</strain>
    </source>
</reference>
<name>A0A327WPE2_LARAB</name>
<dbReference type="EMBL" id="QLMC01000006">
    <property type="protein sequence ID" value="RAJ93078.1"/>
    <property type="molecule type" value="Genomic_DNA"/>
</dbReference>
<dbReference type="AlphaFoldDB" id="A0A327WPE2"/>
<protein>
    <recommendedName>
        <fullName evidence="3">ParB-like nuclease family protein</fullName>
    </recommendedName>
</protein>
<accession>A0A327WPE2</accession>
<evidence type="ECO:0000313" key="1">
    <source>
        <dbReference type="EMBL" id="RAJ93078.1"/>
    </source>
</evidence>
<evidence type="ECO:0008006" key="3">
    <source>
        <dbReference type="Google" id="ProtNLM"/>
    </source>
</evidence>
<evidence type="ECO:0000313" key="2">
    <source>
        <dbReference type="Proteomes" id="UP000248790"/>
    </source>
</evidence>
<dbReference type="Proteomes" id="UP000248790">
    <property type="component" value="Unassembled WGS sequence"/>
</dbReference>
<dbReference type="OrthoDB" id="5944985at2"/>
<keyword evidence="2" id="KW-1185">Reference proteome</keyword>
<dbReference type="RefSeq" id="WP_111630615.1">
    <property type="nucleotide sequence ID" value="NZ_QLMC01000006.1"/>
</dbReference>
<gene>
    <name evidence="1" type="ORF">LX87_04590</name>
</gene>
<organism evidence="1 2">
    <name type="scientific">Larkinella arboricola</name>
    <dbReference type="NCBI Taxonomy" id="643671"/>
    <lineage>
        <taxon>Bacteria</taxon>
        <taxon>Pseudomonadati</taxon>
        <taxon>Bacteroidota</taxon>
        <taxon>Cytophagia</taxon>
        <taxon>Cytophagales</taxon>
        <taxon>Spirosomataceae</taxon>
        <taxon>Larkinella</taxon>
    </lineage>
</organism>